<evidence type="ECO:0000313" key="2">
    <source>
        <dbReference type="Proteomes" id="UP000094056"/>
    </source>
</evidence>
<dbReference type="AlphaFoldDB" id="A0A1E3X3W9"/>
<gene>
    <name evidence="1" type="ORF">SCARUB_04653</name>
</gene>
<protein>
    <submittedName>
        <fullName evidence="1">Uncharacterized protein</fullName>
    </submittedName>
</protein>
<sequence>MKVSFRLTCICVLLVVAVGVDCSVSAREFRSIKSIPTPKALPEKAEAVAEMQPVDRKIVEKAVNKLMGAWNKASLEDFLGEGFFDKSRLVDAIDDKVPRDASLRILSIQGIQTLTQNVQPDASGREWVVSTVSATVKTQLEFNDATRGFQRREGVNEYIFRVRQKKK</sequence>
<name>A0A1E3X3W9_9BACT</name>
<evidence type="ECO:0000313" key="1">
    <source>
        <dbReference type="EMBL" id="ODS30242.1"/>
    </source>
</evidence>
<comment type="caution">
    <text evidence="1">The sequence shown here is derived from an EMBL/GenBank/DDBJ whole genome shotgun (WGS) entry which is preliminary data.</text>
</comment>
<dbReference type="Proteomes" id="UP000094056">
    <property type="component" value="Unassembled WGS sequence"/>
</dbReference>
<reference evidence="1 2" key="1">
    <citation type="submission" date="2016-07" db="EMBL/GenBank/DDBJ databases">
        <title>Draft genome of Scalindua rubra, obtained from a brine-seawater interface in the Red Sea, sheds light on salt adaptation in anammox bacteria.</title>
        <authorList>
            <person name="Speth D.R."/>
            <person name="Lagkouvardos I."/>
            <person name="Wang Y."/>
            <person name="Qian P.-Y."/>
            <person name="Dutilh B.E."/>
            <person name="Jetten M.S."/>
        </authorList>
    </citation>
    <scope>NUCLEOTIDE SEQUENCE [LARGE SCALE GENOMIC DNA]</scope>
    <source>
        <strain evidence="1">BSI-1</strain>
    </source>
</reference>
<organism evidence="1 2">
    <name type="scientific">Candidatus Scalindua rubra</name>
    <dbReference type="NCBI Taxonomy" id="1872076"/>
    <lineage>
        <taxon>Bacteria</taxon>
        <taxon>Pseudomonadati</taxon>
        <taxon>Planctomycetota</taxon>
        <taxon>Candidatus Brocadiia</taxon>
        <taxon>Candidatus Brocadiales</taxon>
        <taxon>Candidatus Scalinduaceae</taxon>
        <taxon>Candidatus Scalindua</taxon>
    </lineage>
</organism>
<accession>A0A1E3X3W9</accession>
<dbReference type="EMBL" id="MAYW01000257">
    <property type="protein sequence ID" value="ODS30242.1"/>
    <property type="molecule type" value="Genomic_DNA"/>
</dbReference>
<proteinExistence type="predicted"/>